<protein>
    <recommendedName>
        <fullName evidence="2">CCHC-type domain-containing protein</fullName>
    </recommendedName>
</protein>
<keyword evidence="1" id="KW-0863">Zinc-finger</keyword>
<dbReference type="Proteomes" id="UP000078492">
    <property type="component" value="Unassembled WGS sequence"/>
</dbReference>
<evidence type="ECO:0000313" key="4">
    <source>
        <dbReference type="Proteomes" id="UP000078492"/>
    </source>
</evidence>
<evidence type="ECO:0000256" key="1">
    <source>
        <dbReference type="PROSITE-ProRule" id="PRU00047"/>
    </source>
</evidence>
<dbReference type="InterPro" id="IPR005312">
    <property type="entry name" value="DUF1759"/>
</dbReference>
<sequence length="441" mass="49997">MRNTVHMDASRLSAEISGVSSSQTPVVRTTTGQNAINTAAGIATSSIIYKPMGIRLPTIELPKFSGEASDWLSFRDTFESLIHKNETIDTIQKFHYLKAALQDGAAQIIKSFEFTAINYTVAWETICSRFNNKQLLTYNHIKAIFNIKVLKEESAPQLREIVDIVSKHLRALNALNQATEHWDALLIYLISTKLDSITARAWEKERAGNEIPTLEDFKTFLNSRADMLETLELNNKSVAKLDIKSKQSDRSRVKSLIAQSQKCSMCKETYKLLTCERFLELSPQDRANHLKTARLCLNCMRSGHFVRDCKARSCRQCSGKHHTLVHFERASSTQVKPVEENKTASVLCSHSQYNTYSVLLATATVVVTDNHKVDHKVRAILDPGSQSSFITTRLCREMRWPTSKIQLTIEAINGKSSQIEHKCNVKVRALHNNFQFDMKCW</sequence>
<dbReference type="STRING" id="471704.A0A151JQN5"/>
<dbReference type="PROSITE" id="PS50158">
    <property type="entry name" value="ZF_CCHC"/>
    <property type="match status" value="1"/>
</dbReference>
<dbReference type="Pfam" id="PF03564">
    <property type="entry name" value="DUF1759"/>
    <property type="match status" value="1"/>
</dbReference>
<dbReference type="PANTHER" id="PTHR47331:SF5">
    <property type="entry name" value="RIBONUCLEASE H"/>
    <property type="match status" value="1"/>
</dbReference>
<name>A0A151JQN5_9HYME</name>
<keyword evidence="1" id="KW-0862">Zinc</keyword>
<feature type="domain" description="CCHC-type" evidence="2">
    <location>
        <begin position="296"/>
        <end position="310"/>
    </location>
</feature>
<reference evidence="3 4" key="1">
    <citation type="submission" date="2015-09" db="EMBL/GenBank/DDBJ databases">
        <title>Trachymyrmex cornetzi WGS genome.</title>
        <authorList>
            <person name="Nygaard S."/>
            <person name="Hu H."/>
            <person name="Boomsma J."/>
            <person name="Zhang G."/>
        </authorList>
    </citation>
    <scope>NUCLEOTIDE SEQUENCE [LARGE SCALE GENOMIC DNA]</scope>
    <source>
        <strain evidence="3">Tcor2-1</strain>
        <tissue evidence="3">Whole body</tissue>
    </source>
</reference>
<dbReference type="PANTHER" id="PTHR47331">
    <property type="entry name" value="PHD-TYPE DOMAIN-CONTAINING PROTEIN"/>
    <property type="match status" value="1"/>
</dbReference>
<gene>
    <name evidence="3" type="ORF">ALC57_01183</name>
</gene>
<keyword evidence="4" id="KW-1185">Reference proteome</keyword>
<dbReference type="GO" id="GO:0003676">
    <property type="term" value="F:nucleic acid binding"/>
    <property type="evidence" value="ECO:0007669"/>
    <property type="project" value="InterPro"/>
</dbReference>
<dbReference type="InterPro" id="IPR001878">
    <property type="entry name" value="Znf_CCHC"/>
</dbReference>
<dbReference type="AlphaFoldDB" id="A0A151JQN5"/>
<proteinExistence type="predicted"/>
<organism evidence="3 4">
    <name type="scientific">Trachymyrmex cornetzi</name>
    <dbReference type="NCBI Taxonomy" id="471704"/>
    <lineage>
        <taxon>Eukaryota</taxon>
        <taxon>Metazoa</taxon>
        <taxon>Ecdysozoa</taxon>
        <taxon>Arthropoda</taxon>
        <taxon>Hexapoda</taxon>
        <taxon>Insecta</taxon>
        <taxon>Pterygota</taxon>
        <taxon>Neoptera</taxon>
        <taxon>Endopterygota</taxon>
        <taxon>Hymenoptera</taxon>
        <taxon>Apocrita</taxon>
        <taxon>Aculeata</taxon>
        <taxon>Formicoidea</taxon>
        <taxon>Formicidae</taxon>
        <taxon>Myrmicinae</taxon>
        <taxon>Trachymyrmex</taxon>
    </lineage>
</organism>
<keyword evidence="1" id="KW-0479">Metal-binding</keyword>
<evidence type="ECO:0000259" key="2">
    <source>
        <dbReference type="PROSITE" id="PS50158"/>
    </source>
</evidence>
<evidence type="ECO:0000313" key="3">
    <source>
        <dbReference type="EMBL" id="KYN29371.1"/>
    </source>
</evidence>
<dbReference type="EMBL" id="KQ978661">
    <property type="protein sequence ID" value="KYN29371.1"/>
    <property type="molecule type" value="Genomic_DNA"/>
</dbReference>
<accession>A0A151JQN5</accession>
<dbReference type="GO" id="GO:0008270">
    <property type="term" value="F:zinc ion binding"/>
    <property type="evidence" value="ECO:0007669"/>
    <property type="project" value="UniProtKB-KW"/>
</dbReference>